<reference evidence="8 9" key="1">
    <citation type="submission" date="2019-01" db="EMBL/GenBank/DDBJ databases">
        <title>Genome sequence of the Antarctic species Gelidibacter gilvus ACAM 158(T).</title>
        <authorList>
            <person name="Bowman J.P."/>
        </authorList>
    </citation>
    <scope>NUCLEOTIDE SEQUENCE [LARGE SCALE GENOMIC DNA]</scope>
    <source>
        <strain evidence="8 9">IC158</strain>
    </source>
</reference>
<accession>A0A4Q0XGW3</accession>
<comment type="pathway">
    <text evidence="2 6">Cofactor biosynthesis; 7,8-dihydroneopterin triphosphate biosynthesis; 7,8-dihydroneopterin triphosphate from GTP: step 1/1.</text>
</comment>
<comment type="catalytic activity">
    <reaction evidence="1 6">
        <text>GTP + H2O = 7,8-dihydroneopterin 3'-triphosphate + formate + H(+)</text>
        <dbReference type="Rhea" id="RHEA:17473"/>
        <dbReference type="ChEBI" id="CHEBI:15377"/>
        <dbReference type="ChEBI" id="CHEBI:15378"/>
        <dbReference type="ChEBI" id="CHEBI:15740"/>
        <dbReference type="ChEBI" id="CHEBI:37565"/>
        <dbReference type="ChEBI" id="CHEBI:58462"/>
        <dbReference type="EC" id="3.5.4.16"/>
    </reaction>
</comment>
<dbReference type="GO" id="GO:0005525">
    <property type="term" value="F:GTP binding"/>
    <property type="evidence" value="ECO:0007669"/>
    <property type="project" value="UniProtKB-KW"/>
</dbReference>
<comment type="caution">
    <text evidence="8">The sequence shown here is derived from an EMBL/GenBank/DDBJ whole genome shotgun (WGS) entry which is preliminary data.</text>
</comment>
<evidence type="ECO:0000313" key="9">
    <source>
        <dbReference type="Proteomes" id="UP000289792"/>
    </source>
</evidence>
<dbReference type="Gene3D" id="3.30.1130.10">
    <property type="match status" value="1"/>
</dbReference>
<evidence type="ECO:0000313" key="8">
    <source>
        <dbReference type="EMBL" id="RXJ45996.1"/>
    </source>
</evidence>
<dbReference type="InterPro" id="IPR020602">
    <property type="entry name" value="GTP_CycHdrlase_I_dom"/>
</dbReference>
<dbReference type="PROSITE" id="PS00860">
    <property type="entry name" value="GTP_CYCLOHYDROL_1_2"/>
    <property type="match status" value="1"/>
</dbReference>
<evidence type="ECO:0000256" key="2">
    <source>
        <dbReference type="ARBA" id="ARBA00005080"/>
    </source>
</evidence>
<dbReference type="UniPathway" id="UPA00848">
    <property type="reaction ID" value="UER00151"/>
</dbReference>
<keyword evidence="6" id="KW-0479">Metal-binding</keyword>
<dbReference type="OrthoDB" id="9801207at2"/>
<evidence type="ECO:0000256" key="5">
    <source>
        <dbReference type="ARBA" id="ARBA00022801"/>
    </source>
</evidence>
<evidence type="ECO:0000256" key="6">
    <source>
        <dbReference type="HAMAP-Rule" id="MF_00223"/>
    </source>
</evidence>
<dbReference type="PANTHER" id="PTHR11109:SF7">
    <property type="entry name" value="GTP CYCLOHYDROLASE 1"/>
    <property type="match status" value="1"/>
</dbReference>
<dbReference type="InterPro" id="IPR018234">
    <property type="entry name" value="GTP_CycHdrlase_I_CS"/>
</dbReference>
<dbReference type="FunFam" id="3.30.1130.10:FF:000001">
    <property type="entry name" value="GTP cyclohydrolase 1"/>
    <property type="match status" value="1"/>
</dbReference>
<dbReference type="Pfam" id="PF01227">
    <property type="entry name" value="GTP_cyclohydroI"/>
    <property type="match status" value="1"/>
</dbReference>
<dbReference type="Gene3D" id="1.10.286.10">
    <property type="match status" value="1"/>
</dbReference>
<dbReference type="PANTHER" id="PTHR11109">
    <property type="entry name" value="GTP CYCLOHYDROLASE I"/>
    <property type="match status" value="1"/>
</dbReference>
<dbReference type="AlphaFoldDB" id="A0A4Q0XGW3"/>
<dbReference type="GO" id="GO:0005737">
    <property type="term" value="C:cytoplasm"/>
    <property type="evidence" value="ECO:0007669"/>
    <property type="project" value="TreeGrafter"/>
</dbReference>
<dbReference type="NCBIfam" id="TIGR00063">
    <property type="entry name" value="folE"/>
    <property type="match status" value="1"/>
</dbReference>
<keyword evidence="4 6" id="KW-0554">One-carbon metabolism</keyword>
<dbReference type="SUPFAM" id="SSF55620">
    <property type="entry name" value="Tetrahydrobiopterin biosynthesis enzymes-like"/>
    <property type="match status" value="1"/>
</dbReference>
<keyword evidence="9" id="KW-1185">Reference proteome</keyword>
<organism evidence="8 9">
    <name type="scientific">Gelidibacter gilvus</name>
    <dbReference type="NCBI Taxonomy" id="59602"/>
    <lineage>
        <taxon>Bacteria</taxon>
        <taxon>Pseudomonadati</taxon>
        <taxon>Bacteroidota</taxon>
        <taxon>Flavobacteriia</taxon>
        <taxon>Flavobacteriales</taxon>
        <taxon>Flavobacteriaceae</taxon>
        <taxon>Gelidibacter</taxon>
    </lineage>
</organism>
<gene>
    <name evidence="6 8" type="primary">folE</name>
    <name evidence="8" type="ORF">ESZ48_14280</name>
</gene>
<protein>
    <recommendedName>
        <fullName evidence="6">GTP cyclohydrolase 1</fullName>
        <ecNumber evidence="6">3.5.4.16</ecNumber>
    </recommendedName>
    <alternativeName>
        <fullName evidence="6">GTP cyclohydrolase I</fullName>
        <shortName evidence="6">GTP-CH-I</shortName>
    </alternativeName>
</protein>
<dbReference type="EC" id="3.5.4.16" evidence="6"/>
<keyword evidence="6" id="KW-0862">Zinc</keyword>
<dbReference type="Proteomes" id="UP000289792">
    <property type="component" value="Unassembled WGS sequence"/>
</dbReference>
<dbReference type="GO" id="GO:0006729">
    <property type="term" value="P:tetrahydrobiopterin biosynthetic process"/>
    <property type="evidence" value="ECO:0007669"/>
    <property type="project" value="TreeGrafter"/>
</dbReference>
<keyword evidence="5 6" id="KW-0378">Hydrolase</keyword>
<sequence length="200" mass="23099">MYSSKKAPIEDLTDQDKLESIQYHFYKIMEALGLDLDDESLKKTPERVAKMYVNEVFRGLNEKNFPKISFFDNSTNYKDMILVDNITMFSYCEHHFVPFFGKVAVAYMPKDRVIGLSKINRIVQFIASKPQIQEKLTVEIGQKLSELLKTDDVAVFIEATHLCVASRGVRDEKSVTKTNFFSGKFLKDKMRTRFINALGK</sequence>
<evidence type="ECO:0000259" key="7">
    <source>
        <dbReference type="Pfam" id="PF01227"/>
    </source>
</evidence>
<dbReference type="GO" id="GO:0006730">
    <property type="term" value="P:one-carbon metabolic process"/>
    <property type="evidence" value="ECO:0007669"/>
    <property type="project" value="UniProtKB-UniRule"/>
</dbReference>
<dbReference type="NCBIfam" id="NF006824">
    <property type="entry name" value="PRK09347.1-1"/>
    <property type="match status" value="1"/>
</dbReference>
<dbReference type="GO" id="GO:0003934">
    <property type="term" value="F:GTP cyclohydrolase I activity"/>
    <property type="evidence" value="ECO:0007669"/>
    <property type="project" value="UniProtKB-UniRule"/>
</dbReference>
<evidence type="ECO:0000256" key="3">
    <source>
        <dbReference type="ARBA" id="ARBA00008085"/>
    </source>
</evidence>
<evidence type="ECO:0000256" key="4">
    <source>
        <dbReference type="ARBA" id="ARBA00022563"/>
    </source>
</evidence>
<dbReference type="InterPro" id="IPR001474">
    <property type="entry name" value="GTP_CycHdrlase_I"/>
</dbReference>
<keyword evidence="6" id="KW-0547">Nucleotide-binding</keyword>
<dbReference type="GO" id="GO:0008270">
    <property type="term" value="F:zinc ion binding"/>
    <property type="evidence" value="ECO:0007669"/>
    <property type="project" value="UniProtKB-UniRule"/>
</dbReference>
<dbReference type="EMBL" id="SDDZ01000009">
    <property type="protein sequence ID" value="RXJ45996.1"/>
    <property type="molecule type" value="Genomic_DNA"/>
</dbReference>
<dbReference type="InterPro" id="IPR043134">
    <property type="entry name" value="GTP-CH-I_N"/>
</dbReference>
<feature type="binding site" evidence="6">
    <location>
        <position position="95"/>
    </location>
    <ligand>
        <name>Zn(2+)</name>
        <dbReference type="ChEBI" id="CHEBI:29105"/>
    </ligand>
</feature>
<keyword evidence="6" id="KW-0342">GTP-binding</keyword>
<feature type="domain" description="GTP cyclohydrolase I" evidence="7">
    <location>
        <begin position="22"/>
        <end position="195"/>
    </location>
</feature>
<dbReference type="InterPro" id="IPR043133">
    <property type="entry name" value="GTP-CH-I_C/QueF"/>
</dbReference>
<name>A0A4Q0XGW3_9FLAO</name>
<proteinExistence type="inferred from homology"/>
<evidence type="ECO:0000256" key="1">
    <source>
        <dbReference type="ARBA" id="ARBA00001052"/>
    </source>
</evidence>
<dbReference type="NCBIfam" id="NF006826">
    <property type="entry name" value="PRK09347.1-3"/>
    <property type="match status" value="1"/>
</dbReference>
<dbReference type="GO" id="GO:0046654">
    <property type="term" value="P:tetrahydrofolate biosynthetic process"/>
    <property type="evidence" value="ECO:0007669"/>
    <property type="project" value="UniProtKB-UniRule"/>
</dbReference>
<feature type="binding site" evidence="6">
    <location>
        <position position="92"/>
    </location>
    <ligand>
        <name>Zn(2+)</name>
        <dbReference type="ChEBI" id="CHEBI:29105"/>
    </ligand>
</feature>
<feature type="binding site" evidence="6">
    <location>
        <position position="163"/>
    </location>
    <ligand>
        <name>Zn(2+)</name>
        <dbReference type="ChEBI" id="CHEBI:29105"/>
    </ligand>
</feature>
<comment type="similarity">
    <text evidence="3 6">Belongs to the GTP cyclohydrolase I family.</text>
</comment>
<comment type="subunit">
    <text evidence="6">Homopolymer.</text>
</comment>
<dbReference type="PROSITE" id="PS00859">
    <property type="entry name" value="GTP_CYCLOHYDROL_1_1"/>
    <property type="match status" value="1"/>
</dbReference>
<dbReference type="HAMAP" id="MF_00223">
    <property type="entry name" value="FolE"/>
    <property type="match status" value="1"/>
</dbReference>